<accession>A0A512JMC6</accession>
<dbReference type="EMBL" id="BJZV01000015">
    <property type="protein sequence ID" value="GEP11126.1"/>
    <property type="molecule type" value="Genomic_DNA"/>
</dbReference>
<evidence type="ECO:0000313" key="3">
    <source>
        <dbReference type="Proteomes" id="UP000321750"/>
    </source>
</evidence>
<evidence type="ECO:0000313" key="2">
    <source>
        <dbReference type="EMBL" id="GEP11126.1"/>
    </source>
</evidence>
<proteinExistence type="predicted"/>
<feature type="region of interest" description="Disordered" evidence="1">
    <location>
        <begin position="44"/>
        <end position="74"/>
    </location>
</feature>
<keyword evidence="3" id="KW-1185">Reference proteome</keyword>
<dbReference type="Gene3D" id="1.10.1220.10">
    <property type="entry name" value="Met repressor-like"/>
    <property type="match status" value="1"/>
</dbReference>
<dbReference type="AlphaFoldDB" id="A0A512JMC6"/>
<comment type="caution">
    <text evidence="2">The sequence shown here is derived from an EMBL/GenBank/DDBJ whole genome shotgun (WGS) entry which is preliminary data.</text>
</comment>
<dbReference type="SUPFAM" id="SSF47598">
    <property type="entry name" value="Ribbon-helix-helix"/>
    <property type="match status" value="1"/>
</dbReference>
<organism evidence="2 3">
    <name type="scientific">Methylobacterium gnaphalii</name>
    <dbReference type="NCBI Taxonomy" id="1010610"/>
    <lineage>
        <taxon>Bacteria</taxon>
        <taxon>Pseudomonadati</taxon>
        <taxon>Pseudomonadota</taxon>
        <taxon>Alphaproteobacteria</taxon>
        <taxon>Hyphomicrobiales</taxon>
        <taxon>Methylobacteriaceae</taxon>
        <taxon>Methylobacterium</taxon>
    </lineage>
</organism>
<sequence length="74" mass="7933">MDQGAQMKVRLPPDLKAFVVGQATRNSSTQNSEIVRAIRERMERTKPATGESLQAHPAAGPNETACQGGPIHHG</sequence>
<protein>
    <recommendedName>
        <fullName evidence="4">Arc-like DNA binding domain-containing protein</fullName>
    </recommendedName>
</protein>
<evidence type="ECO:0008006" key="4">
    <source>
        <dbReference type="Google" id="ProtNLM"/>
    </source>
</evidence>
<reference evidence="2 3" key="1">
    <citation type="submission" date="2019-07" db="EMBL/GenBank/DDBJ databases">
        <title>Whole genome shotgun sequence of Methylobacterium gnaphalii NBRC 107716.</title>
        <authorList>
            <person name="Hosoyama A."/>
            <person name="Uohara A."/>
            <person name="Ohji S."/>
            <person name="Ichikawa N."/>
        </authorList>
    </citation>
    <scope>NUCLEOTIDE SEQUENCE [LARGE SCALE GENOMIC DNA]</scope>
    <source>
        <strain evidence="2 3">NBRC 107716</strain>
    </source>
</reference>
<name>A0A512JMC6_9HYPH</name>
<evidence type="ECO:0000256" key="1">
    <source>
        <dbReference type="SAM" id="MobiDB-lite"/>
    </source>
</evidence>
<gene>
    <name evidence="2" type="ORF">MGN01_29710</name>
</gene>
<dbReference type="Proteomes" id="UP000321750">
    <property type="component" value="Unassembled WGS sequence"/>
</dbReference>
<dbReference type="InterPro" id="IPR010985">
    <property type="entry name" value="Ribbon_hlx_hlx"/>
</dbReference>
<dbReference type="GO" id="GO:0006355">
    <property type="term" value="P:regulation of DNA-templated transcription"/>
    <property type="evidence" value="ECO:0007669"/>
    <property type="project" value="InterPro"/>
</dbReference>
<dbReference type="InterPro" id="IPR013321">
    <property type="entry name" value="Arc_rbn_hlx_hlx"/>
</dbReference>